<evidence type="ECO:0000313" key="2">
    <source>
        <dbReference type="EMBL" id="CAF1663099.1"/>
    </source>
</evidence>
<reference evidence="1" key="1">
    <citation type="submission" date="2021-02" db="EMBL/GenBank/DDBJ databases">
        <authorList>
            <person name="Nowell W R."/>
        </authorList>
    </citation>
    <scope>NUCLEOTIDE SEQUENCE</scope>
</reference>
<name>A0A815V2R5_9BILA</name>
<keyword evidence="4" id="KW-1185">Reference proteome</keyword>
<proteinExistence type="predicted"/>
<comment type="caution">
    <text evidence="1">The sequence shown here is derived from an EMBL/GenBank/DDBJ whole genome shotgun (WGS) entry which is preliminary data.</text>
</comment>
<dbReference type="Proteomes" id="UP000663854">
    <property type="component" value="Unassembled WGS sequence"/>
</dbReference>
<dbReference type="AlphaFoldDB" id="A0A815V2R5"/>
<evidence type="ECO:0000313" key="1">
    <source>
        <dbReference type="EMBL" id="CAF1524450.1"/>
    </source>
</evidence>
<evidence type="ECO:0000313" key="4">
    <source>
        <dbReference type="Proteomes" id="UP000663870"/>
    </source>
</evidence>
<dbReference type="Proteomes" id="UP000663870">
    <property type="component" value="Unassembled WGS sequence"/>
</dbReference>
<dbReference type="EMBL" id="CAJNOL010013269">
    <property type="protein sequence ID" value="CAF1663099.1"/>
    <property type="molecule type" value="Genomic_DNA"/>
</dbReference>
<protein>
    <recommendedName>
        <fullName evidence="5">F-box domain-containing protein</fullName>
    </recommendedName>
</protein>
<sequence length="381" mass="46287">MNKFEQKIVLNELFKEKNQSITCIEDFSNEIFYEIFDYFNGYEIIEKFSNLNSQFDRLLYSSLFLIKTHFFLFHYQKKIISTFNKLEIFSTKIYSNLKILSISFSKNIDLLDAHQWEIIILKYYPQLEKFYLNYYESINNDNQYPIYSGKINDFSSSFWIERKWIFYVEINFLNIEYKIRPYNKKWYDDRNNNIINYSTNLTLKFIDDSIFEEIERTLTITKIYHLEIFEKEISISILIRILNQLSQIITLKVHSILTDGTTEITFEELYIVWSMKEISKITKVYLKEINNIKQLNVIFEFCPNMEYFKVGFINLLDIQLFFRTIFNNIKYYNHHPNSLCLNIPTADDKILEDIKQTIKYENLPPPFIIKRVLDNVYLKWK</sequence>
<accession>A0A815V2R5</accession>
<organism evidence="1 3">
    <name type="scientific">Rotaria sordida</name>
    <dbReference type="NCBI Taxonomy" id="392033"/>
    <lineage>
        <taxon>Eukaryota</taxon>
        <taxon>Metazoa</taxon>
        <taxon>Spiralia</taxon>
        <taxon>Gnathifera</taxon>
        <taxon>Rotifera</taxon>
        <taxon>Eurotatoria</taxon>
        <taxon>Bdelloidea</taxon>
        <taxon>Philodinida</taxon>
        <taxon>Philodinidae</taxon>
        <taxon>Rotaria</taxon>
    </lineage>
</organism>
<evidence type="ECO:0000313" key="3">
    <source>
        <dbReference type="Proteomes" id="UP000663854"/>
    </source>
</evidence>
<gene>
    <name evidence="2" type="ORF">JXQ802_LOCUS56365</name>
    <name evidence="1" type="ORF">PYM288_LOCUS39806</name>
</gene>
<evidence type="ECO:0008006" key="5">
    <source>
        <dbReference type="Google" id="ProtNLM"/>
    </source>
</evidence>
<dbReference type="EMBL" id="CAJNOH010011423">
    <property type="protein sequence ID" value="CAF1524450.1"/>
    <property type="molecule type" value="Genomic_DNA"/>
</dbReference>